<name>A0A348HFJ8_9GAMM</name>
<dbReference type="GO" id="GO:0003677">
    <property type="term" value="F:DNA binding"/>
    <property type="evidence" value="ECO:0007669"/>
    <property type="project" value="UniProtKB-KW"/>
</dbReference>
<sequence length="64" mass="7630">MFLCLLACTNKLFALFRRKIIEQCFDQLFFQGGHGLDHFLDQLTRNVLELLRHNYFQQLGIDLL</sequence>
<gene>
    <name evidence="1" type="ORF">ZBT109_1644</name>
</gene>
<evidence type="ECO:0000313" key="1">
    <source>
        <dbReference type="EMBL" id="BBG30400.1"/>
    </source>
</evidence>
<keyword evidence="1" id="KW-0238">DNA-binding</keyword>
<dbReference type="AlphaFoldDB" id="A0A348HFJ8"/>
<organism evidence="1 2">
    <name type="scientific">Zymobacter palmae</name>
    <dbReference type="NCBI Taxonomy" id="33074"/>
    <lineage>
        <taxon>Bacteria</taxon>
        <taxon>Pseudomonadati</taxon>
        <taxon>Pseudomonadota</taxon>
        <taxon>Gammaproteobacteria</taxon>
        <taxon>Oceanospirillales</taxon>
        <taxon>Halomonadaceae</taxon>
        <taxon>Zymobacter group</taxon>
        <taxon>Zymobacter</taxon>
    </lineage>
</organism>
<dbReference type="EMBL" id="AP018933">
    <property type="protein sequence ID" value="BBG30400.1"/>
    <property type="molecule type" value="Genomic_DNA"/>
</dbReference>
<proteinExistence type="predicted"/>
<evidence type="ECO:0000313" key="2">
    <source>
        <dbReference type="Proteomes" id="UP000267342"/>
    </source>
</evidence>
<protein>
    <submittedName>
        <fullName evidence="1">AraC-type DNA-binding domain-containing proteins</fullName>
    </submittedName>
</protein>
<dbReference type="KEGG" id="zpl:ZBT109_1644"/>
<dbReference type="Proteomes" id="UP000267342">
    <property type="component" value="Chromosome"/>
</dbReference>
<keyword evidence="2" id="KW-1185">Reference proteome</keyword>
<reference evidence="1 2" key="1">
    <citation type="submission" date="2018-09" db="EMBL/GenBank/DDBJ databases">
        <title>Zymobacter palmae IAM14233 (=T109) whole genome analysis.</title>
        <authorList>
            <person name="Yanase H."/>
        </authorList>
    </citation>
    <scope>NUCLEOTIDE SEQUENCE [LARGE SCALE GENOMIC DNA]</scope>
    <source>
        <strain evidence="1 2">IAM14233</strain>
    </source>
</reference>
<accession>A0A348HFJ8</accession>